<comment type="catalytic activity">
    <reaction evidence="6">
        <text>L-threonyl-[protein] + ATP = 3-O-(5'-adenylyl)-L-threonyl-[protein] + diphosphate</text>
        <dbReference type="Rhea" id="RHEA:54292"/>
        <dbReference type="Rhea" id="RHEA-COMP:11060"/>
        <dbReference type="Rhea" id="RHEA-COMP:13847"/>
        <dbReference type="ChEBI" id="CHEBI:30013"/>
        <dbReference type="ChEBI" id="CHEBI:30616"/>
        <dbReference type="ChEBI" id="CHEBI:33019"/>
        <dbReference type="ChEBI" id="CHEBI:138113"/>
        <dbReference type="EC" id="2.7.7.108"/>
    </reaction>
</comment>
<organism evidence="9 10">
    <name type="scientific">Labedaea rhizosphaerae</name>
    <dbReference type="NCBI Taxonomy" id="598644"/>
    <lineage>
        <taxon>Bacteria</taxon>
        <taxon>Bacillati</taxon>
        <taxon>Actinomycetota</taxon>
        <taxon>Actinomycetes</taxon>
        <taxon>Pseudonocardiales</taxon>
        <taxon>Pseudonocardiaceae</taxon>
        <taxon>Labedaea</taxon>
    </lineage>
</organism>
<dbReference type="OrthoDB" id="9813719at2"/>
<name>A0A4R6SLM4_LABRH</name>
<evidence type="ECO:0000256" key="4">
    <source>
        <dbReference type="ARBA" id="ARBA00022840"/>
    </source>
</evidence>
<keyword evidence="10" id="KW-1185">Reference proteome</keyword>
<dbReference type="GO" id="GO:0070733">
    <property type="term" value="F:AMPylase activity"/>
    <property type="evidence" value="ECO:0007669"/>
    <property type="project" value="UniProtKB-EC"/>
</dbReference>
<dbReference type="EC" id="2.7.7.108" evidence="5"/>
<evidence type="ECO:0000256" key="1">
    <source>
        <dbReference type="ARBA" id="ARBA00022679"/>
    </source>
</evidence>
<comment type="caution">
    <text evidence="9">The sequence shown here is derived from an EMBL/GenBank/DDBJ whole genome shotgun (WGS) entry which is preliminary data.</text>
</comment>
<keyword evidence="4" id="KW-0067">ATP-binding</keyword>
<dbReference type="GO" id="GO:0005524">
    <property type="term" value="F:ATP binding"/>
    <property type="evidence" value="ECO:0007669"/>
    <property type="project" value="UniProtKB-KW"/>
</dbReference>
<dbReference type="GO" id="GO:0051302">
    <property type="term" value="P:regulation of cell division"/>
    <property type="evidence" value="ECO:0007669"/>
    <property type="project" value="TreeGrafter"/>
</dbReference>
<proteinExistence type="predicted"/>
<evidence type="ECO:0000256" key="6">
    <source>
        <dbReference type="ARBA" id="ARBA00047939"/>
    </source>
</evidence>
<dbReference type="Gene3D" id="1.10.3290.10">
    <property type="entry name" value="Fido-like domain"/>
    <property type="match status" value="1"/>
</dbReference>
<evidence type="ECO:0000313" key="10">
    <source>
        <dbReference type="Proteomes" id="UP000295444"/>
    </source>
</evidence>
<reference evidence="9 10" key="1">
    <citation type="submission" date="2019-03" db="EMBL/GenBank/DDBJ databases">
        <title>Genomic Encyclopedia of Type Strains, Phase IV (KMG-IV): sequencing the most valuable type-strain genomes for metagenomic binning, comparative biology and taxonomic classification.</title>
        <authorList>
            <person name="Goeker M."/>
        </authorList>
    </citation>
    <scope>NUCLEOTIDE SEQUENCE [LARGE SCALE GENOMIC DNA]</scope>
    <source>
        <strain evidence="9 10">DSM 45361</strain>
    </source>
</reference>
<comment type="catalytic activity">
    <reaction evidence="7">
        <text>L-tyrosyl-[protein] + ATP = O-(5'-adenylyl)-L-tyrosyl-[protein] + diphosphate</text>
        <dbReference type="Rhea" id="RHEA:54288"/>
        <dbReference type="Rhea" id="RHEA-COMP:10136"/>
        <dbReference type="Rhea" id="RHEA-COMP:13846"/>
        <dbReference type="ChEBI" id="CHEBI:30616"/>
        <dbReference type="ChEBI" id="CHEBI:33019"/>
        <dbReference type="ChEBI" id="CHEBI:46858"/>
        <dbReference type="ChEBI" id="CHEBI:83624"/>
        <dbReference type="EC" id="2.7.7.108"/>
    </reaction>
</comment>
<evidence type="ECO:0000256" key="3">
    <source>
        <dbReference type="ARBA" id="ARBA00022741"/>
    </source>
</evidence>
<keyword evidence="2" id="KW-0548">Nucleotidyltransferase</keyword>
<dbReference type="InterPro" id="IPR036597">
    <property type="entry name" value="Fido-like_dom_sf"/>
</dbReference>
<dbReference type="EMBL" id="SNXZ01000001">
    <property type="protein sequence ID" value="TDQ05009.1"/>
    <property type="molecule type" value="Genomic_DNA"/>
</dbReference>
<dbReference type="AlphaFoldDB" id="A0A4R6SLM4"/>
<evidence type="ECO:0000256" key="5">
    <source>
        <dbReference type="ARBA" id="ARBA00034531"/>
    </source>
</evidence>
<evidence type="ECO:0000259" key="8">
    <source>
        <dbReference type="PROSITE" id="PS51459"/>
    </source>
</evidence>
<dbReference type="PANTHER" id="PTHR39560">
    <property type="entry name" value="PROTEIN ADENYLYLTRANSFERASE FIC-RELATED"/>
    <property type="match status" value="1"/>
</dbReference>
<dbReference type="Pfam" id="PF02661">
    <property type="entry name" value="Fic"/>
    <property type="match status" value="1"/>
</dbReference>
<dbReference type="SUPFAM" id="SSF140931">
    <property type="entry name" value="Fic-like"/>
    <property type="match status" value="1"/>
</dbReference>
<dbReference type="RefSeq" id="WP_133847834.1">
    <property type="nucleotide sequence ID" value="NZ_SNXZ01000001.1"/>
</dbReference>
<keyword evidence="3" id="KW-0547">Nucleotide-binding</keyword>
<gene>
    <name evidence="9" type="ORF">EV186_101973</name>
</gene>
<feature type="domain" description="Fido" evidence="8">
    <location>
        <begin position="1"/>
        <end position="103"/>
    </location>
</feature>
<evidence type="ECO:0000256" key="7">
    <source>
        <dbReference type="ARBA" id="ARBA00048696"/>
    </source>
</evidence>
<keyword evidence="1" id="KW-0808">Transferase</keyword>
<accession>A0A4R6SLM4</accession>
<protein>
    <recommendedName>
        <fullName evidence="5">protein adenylyltransferase</fullName>
        <ecNumber evidence="5">2.7.7.108</ecNumber>
    </recommendedName>
</protein>
<dbReference type="PROSITE" id="PS51459">
    <property type="entry name" value="FIDO"/>
    <property type="match status" value="1"/>
</dbReference>
<evidence type="ECO:0000256" key="2">
    <source>
        <dbReference type="ARBA" id="ARBA00022695"/>
    </source>
</evidence>
<dbReference type="Proteomes" id="UP000295444">
    <property type="component" value="Unassembled WGS sequence"/>
</dbReference>
<dbReference type="InterPro" id="IPR003812">
    <property type="entry name" value="Fido"/>
</dbReference>
<evidence type="ECO:0000313" key="9">
    <source>
        <dbReference type="EMBL" id="TDQ05009.1"/>
    </source>
</evidence>
<dbReference type="PANTHER" id="PTHR39560:SF1">
    <property type="entry name" value="PROTEIN ADENYLYLTRANSFERASE FIC-RELATED"/>
    <property type="match status" value="1"/>
</dbReference>
<sequence length="108" mass="12432">MPPHFVADQMSSVLAELDRDRWLIGRSRASVLERLAYYYGEINARHPFREGNGRTLRAFLRQLCASAGYRLDWSALDREANMAASEHCFHTGKYDRLVAVLDPVVHRI</sequence>